<reference evidence="3" key="2">
    <citation type="submission" date="2020-09" db="EMBL/GenBank/DDBJ databases">
        <authorList>
            <person name="Sun Q."/>
            <person name="Ohkuma M."/>
        </authorList>
    </citation>
    <scope>NUCLEOTIDE SEQUENCE</scope>
    <source>
        <strain evidence="3">JCM 3172</strain>
    </source>
</reference>
<reference evidence="3" key="1">
    <citation type="journal article" date="2014" name="Int. J. Syst. Evol. Microbiol.">
        <title>Complete genome sequence of Corynebacterium casei LMG S-19264T (=DSM 44701T), isolated from a smear-ripened cheese.</title>
        <authorList>
            <consortium name="US DOE Joint Genome Institute (JGI-PGF)"/>
            <person name="Walter F."/>
            <person name="Albersmeier A."/>
            <person name="Kalinowski J."/>
            <person name="Ruckert C."/>
        </authorList>
    </citation>
    <scope>NUCLEOTIDE SEQUENCE</scope>
    <source>
        <strain evidence="3">JCM 3172</strain>
    </source>
</reference>
<keyword evidence="4" id="KW-1185">Reference proteome</keyword>
<feature type="compositionally biased region" description="Basic and acidic residues" evidence="1">
    <location>
        <begin position="1"/>
        <end position="15"/>
    </location>
</feature>
<dbReference type="GO" id="GO:0071949">
    <property type="term" value="F:FAD binding"/>
    <property type="evidence" value="ECO:0007669"/>
    <property type="project" value="InterPro"/>
</dbReference>
<evidence type="ECO:0000256" key="1">
    <source>
        <dbReference type="SAM" id="MobiDB-lite"/>
    </source>
</evidence>
<dbReference type="Proteomes" id="UP000619486">
    <property type="component" value="Unassembled WGS sequence"/>
</dbReference>
<dbReference type="Pfam" id="PF01494">
    <property type="entry name" value="FAD_binding_3"/>
    <property type="match status" value="1"/>
</dbReference>
<dbReference type="Gene3D" id="3.50.50.60">
    <property type="entry name" value="FAD/NAD(P)-binding domain"/>
    <property type="match status" value="1"/>
</dbReference>
<accession>A0A918LRJ4</accession>
<dbReference type="Gene3D" id="3.30.9.100">
    <property type="match status" value="1"/>
</dbReference>
<comment type="caution">
    <text evidence="3">The sequence shown here is derived from an EMBL/GenBank/DDBJ whole genome shotgun (WGS) entry which is preliminary data.</text>
</comment>
<dbReference type="SUPFAM" id="SSF51905">
    <property type="entry name" value="FAD/NAD(P)-binding domain"/>
    <property type="match status" value="1"/>
</dbReference>
<dbReference type="InterPro" id="IPR036188">
    <property type="entry name" value="FAD/NAD-bd_sf"/>
</dbReference>
<name>A0A918LRJ4_9ACTN</name>
<feature type="region of interest" description="Disordered" evidence="1">
    <location>
        <begin position="1"/>
        <end position="26"/>
    </location>
</feature>
<dbReference type="InterPro" id="IPR002938">
    <property type="entry name" value="FAD-bd"/>
</dbReference>
<dbReference type="PANTHER" id="PTHR43422:SF3">
    <property type="entry name" value="THIAMINE THIAZOLE SYNTHASE"/>
    <property type="match status" value="1"/>
</dbReference>
<dbReference type="AlphaFoldDB" id="A0A918LRJ4"/>
<dbReference type="EMBL" id="BMQQ01000015">
    <property type="protein sequence ID" value="GGT42281.1"/>
    <property type="molecule type" value="Genomic_DNA"/>
</dbReference>
<evidence type="ECO:0000259" key="2">
    <source>
        <dbReference type="Pfam" id="PF01494"/>
    </source>
</evidence>
<sequence length="489" mass="52788">MSEPDRAHETHETRQPHRATPRHGADLRRAVVIGGGMAGMLAAAALRDRADAITVVERDVLPAEPEPRKGLPQARHVHVLWSGGARAVEDLLPGVTDRWLAAGARRVPLPTGLVSMQAQGWIRRWSEMQFMIACSRDLLDWVVREEVVALPGVNVLERTELLGLEGGSTRVTGVRVRDAEGAERVLEADLVVDASGRGSRAPAWLASLGVPQVHEEEVDSGLVYASRIFRAPEGAEDYPVVNVQSDAREPRPGRTTTIVPIEGRRWQVTLSGTRGGQPSSAADEFEAFARSVRHPVVGELIAHAEPLTDVAVSRSTVNRRRFFEKVREWPEGFVALGDAVATYNPVYGHGLSVAAQGAVALRENVSVHGLAAPGLAQRVQRAVARPVATAWDLATGQDILYPGAVGKQPGLAAKALRRYVDRLLLTATGRPRITKAFFDVITLSAPVTSLVRPDIVLGVLRGPRRPPLDTPPLTERELTTVVGAAADRP</sequence>
<evidence type="ECO:0000313" key="4">
    <source>
        <dbReference type="Proteomes" id="UP000619486"/>
    </source>
</evidence>
<evidence type="ECO:0000313" key="3">
    <source>
        <dbReference type="EMBL" id="GGT42281.1"/>
    </source>
</evidence>
<protein>
    <recommendedName>
        <fullName evidence="2">FAD-binding domain-containing protein</fullName>
    </recommendedName>
</protein>
<organism evidence="3 4">
    <name type="scientific">Streptomyces purpureus</name>
    <dbReference type="NCBI Taxonomy" id="1951"/>
    <lineage>
        <taxon>Bacteria</taxon>
        <taxon>Bacillati</taxon>
        <taxon>Actinomycetota</taxon>
        <taxon>Actinomycetes</taxon>
        <taxon>Kitasatosporales</taxon>
        <taxon>Streptomycetaceae</taxon>
        <taxon>Streptomyces</taxon>
    </lineage>
</organism>
<dbReference type="PANTHER" id="PTHR43422">
    <property type="entry name" value="THIAMINE THIAZOLE SYNTHASE"/>
    <property type="match status" value="1"/>
</dbReference>
<proteinExistence type="predicted"/>
<dbReference type="RefSeq" id="WP_078513238.1">
    <property type="nucleotide sequence ID" value="NZ_JBIRWH010000003.1"/>
</dbReference>
<gene>
    <name evidence="3" type="ORF">GCM10014713_39950</name>
</gene>
<feature type="domain" description="FAD-binding" evidence="2">
    <location>
        <begin position="30"/>
        <end position="362"/>
    </location>
</feature>